<dbReference type="Proteomes" id="UP000316008">
    <property type="component" value="Unassembled WGS sequence"/>
</dbReference>
<evidence type="ECO:0000313" key="3">
    <source>
        <dbReference type="EMBL" id="TSJ46339.1"/>
    </source>
</evidence>
<dbReference type="SUPFAM" id="SSF52402">
    <property type="entry name" value="Adenine nucleotide alpha hydrolases-like"/>
    <property type="match status" value="2"/>
</dbReference>
<dbReference type="EMBL" id="VLPL01000002">
    <property type="protein sequence ID" value="TSJ46339.1"/>
    <property type="molecule type" value="Genomic_DNA"/>
</dbReference>
<dbReference type="InterPro" id="IPR006016">
    <property type="entry name" value="UspA"/>
</dbReference>
<comment type="similarity">
    <text evidence="1">Belongs to the universal stress protein A family.</text>
</comment>
<dbReference type="AlphaFoldDB" id="A0A556N2R1"/>
<accession>A0A556N2R1</accession>
<keyword evidence="4" id="KW-1185">Reference proteome</keyword>
<dbReference type="Gene3D" id="3.40.50.12370">
    <property type="match status" value="1"/>
</dbReference>
<reference evidence="3 4" key="1">
    <citation type="submission" date="2019-07" db="EMBL/GenBank/DDBJ databases">
        <authorList>
            <person name="Huq M.A."/>
        </authorList>
    </citation>
    <scope>NUCLEOTIDE SEQUENCE [LARGE SCALE GENOMIC DNA]</scope>
    <source>
        <strain evidence="3 4">MAH-3</strain>
    </source>
</reference>
<dbReference type="PRINTS" id="PR01438">
    <property type="entry name" value="UNVRSLSTRESS"/>
</dbReference>
<proteinExistence type="inferred from homology"/>
<gene>
    <name evidence="3" type="ORF">FO442_04055</name>
</gene>
<evidence type="ECO:0000259" key="2">
    <source>
        <dbReference type="Pfam" id="PF00582"/>
    </source>
</evidence>
<evidence type="ECO:0000313" key="4">
    <source>
        <dbReference type="Proteomes" id="UP000316008"/>
    </source>
</evidence>
<dbReference type="PANTHER" id="PTHR46268">
    <property type="entry name" value="STRESS RESPONSE PROTEIN NHAX"/>
    <property type="match status" value="1"/>
</dbReference>
<dbReference type="Pfam" id="PF00582">
    <property type="entry name" value="Usp"/>
    <property type="match status" value="1"/>
</dbReference>
<evidence type="ECO:0000256" key="1">
    <source>
        <dbReference type="ARBA" id="ARBA00008791"/>
    </source>
</evidence>
<feature type="domain" description="UspA" evidence="2">
    <location>
        <begin position="7"/>
        <end position="126"/>
    </location>
</feature>
<dbReference type="InterPro" id="IPR006015">
    <property type="entry name" value="Universal_stress_UspA"/>
</dbReference>
<dbReference type="OrthoDB" id="9788959at2"/>
<dbReference type="CDD" id="cd00293">
    <property type="entry name" value="USP-like"/>
    <property type="match status" value="2"/>
</dbReference>
<protein>
    <submittedName>
        <fullName evidence="3">Universal stress protein</fullName>
    </submittedName>
</protein>
<name>A0A556N2R1_9FLAO</name>
<organism evidence="3 4">
    <name type="scientific">Fluviicola chungangensis</name>
    <dbReference type="NCBI Taxonomy" id="2597671"/>
    <lineage>
        <taxon>Bacteria</taxon>
        <taxon>Pseudomonadati</taxon>
        <taxon>Bacteroidota</taxon>
        <taxon>Flavobacteriia</taxon>
        <taxon>Flavobacteriales</taxon>
        <taxon>Crocinitomicaceae</taxon>
        <taxon>Fluviicola</taxon>
    </lineage>
</organism>
<dbReference type="PANTHER" id="PTHR46268:SF6">
    <property type="entry name" value="UNIVERSAL STRESS PROTEIN UP12"/>
    <property type="match status" value="1"/>
</dbReference>
<sequence>MLLMEKKTIIVPHDFTPVAENALNHAINTAKRTGAEILLLHVVAKEKAVGEAEEKLKAVVEQHKQEIKITSFIRVGNIFDDIGDFASENHAELIFMGTHGQTGWQHITGSHALKVITHSTVPFIVVQEKPIKETGYDDIVVPLDLNKETKQKLAYVANIATYFKSRVHVITPDESDEFLRHQVKANIQFAVRFFHERGIDVTTKVVPTSGFDKEVVKHAVSLDADLIAIMNLNRNNMLGVITANHEQYILTNDAQIPTLIVNPVAGKYGSSVLFS</sequence>
<comment type="caution">
    <text evidence="3">The sequence shown here is derived from an EMBL/GenBank/DDBJ whole genome shotgun (WGS) entry which is preliminary data.</text>
</comment>